<dbReference type="GeneTree" id="ENSGT00940000158849"/>
<proteinExistence type="predicted"/>
<organism evidence="2 3">
    <name type="scientific">Pygocentrus nattereri</name>
    <name type="common">Red-bellied piranha</name>
    <dbReference type="NCBI Taxonomy" id="42514"/>
    <lineage>
        <taxon>Eukaryota</taxon>
        <taxon>Metazoa</taxon>
        <taxon>Chordata</taxon>
        <taxon>Craniata</taxon>
        <taxon>Vertebrata</taxon>
        <taxon>Euteleostomi</taxon>
        <taxon>Actinopterygii</taxon>
        <taxon>Neopterygii</taxon>
        <taxon>Teleostei</taxon>
        <taxon>Ostariophysi</taxon>
        <taxon>Characiformes</taxon>
        <taxon>Characoidei</taxon>
        <taxon>Pygocentrus</taxon>
    </lineage>
</organism>
<reference evidence="2 3" key="1">
    <citation type="submission" date="2020-10" db="EMBL/GenBank/DDBJ databases">
        <title>Pygocentrus nattereri (red-bellied piranha) genome, fPygNat1, primary haplotype.</title>
        <authorList>
            <person name="Myers G."/>
            <person name="Meyer A."/>
            <person name="Karagic N."/>
            <person name="Pippel M."/>
            <person name="Winkler S."/>
            <person name="Tracey A."/>
            <person name="Wood J."/>
            <person name="Formenti G."/>
            <person name="Howe K."/>
            <person name="Fedrigo O."/>
            <person name="Jarvis E.D."/>
        </authorList>
    </citation>
    <scope>NUCLEOTIDE SEQUENCE [LARGE SCALE GENOMIC DNA]</scope>
</reference>
<dbReference type="GO" id="GO:0007605">
    <property type="term" value="P:sensory perception of sound"/>
    <property type="evidence" value="ECO:0007669"/>
    <property type="project" value="InterPro"/>
</dbReference>
<dbReference type="STRING" id="42514.ENSPNAP00000036296"/>
<dbReference type="OMA" id="PFFNDYK"/>
<dbReference type="PANTHER" id="PTHR46926:SF1">
    <property type="entry name" value="GLUTAREDOXIN DOMAIN-CONTAINING CYSTEINE-RICH PROTEIN 2"/>
    <property type="match status" value="1"/>
</dbReference>
<dbReference type="InterPro" id="IPR033023">
    <property type="entry name" value="GRXCR2"/>
</dbReference>
<sequence>MEEPQMKSGPRYESNPRKVRFKLASSYSGRVLKHVYEDGQELESPEEKYPHSFIHTKTPQHLDVGQLCGFEEMQDQGLYPPTGLIAQRINVYRGVSGYRPPAYGNVQDSDEKAPVLDFGKIIIYTSNLKIIRSPHRKGESGRSHHRSRGEGGEASPGRESRSKGRHKTKGALAEERSPTPKQKVSIKVRTSIPHIDASETQEGLVATSCEQCGGSGSAPCSVCHGSKLSMLANRFNESIRELRCPACNPDGLERCQLCAQ</sequence>
<dbReference type="Proteomes" id="UP001501920">
    <property type="component" value="Chromosome 16"/>
</dbReference>
<dbReference type="PANTHER" id="PTHR46926">
    <property type="entry name" value="GLUTAREDOXIN DOMAIN-CONTAINING CYSTEINE-RICH PROTEIN 2"/>
    <property type="match status" value="1"/>
</dbReference>
<evidence type="ECO:0000256" key="1">
    <source>
        <dbReference type="SAM" id="MobiDB-lite"/>
    </source>
</evidence>
<evidence type="ECO:0008006" key="4">
    <source>
        <dbReference type="Google" id="ProtNLM"/>
    </source>
</evidence>
<accession>A0A3B4EM95</accession>
<dbReference type="AlphaFoldDB" id="A0A3B4EM95"/>
<evidence type="ECO:0000313" key="2">
    <source>
        <dbReference type="Ensembl" id="ENSPNAP00000036296.1"/>
    </source>
</evidence>
<reference evidence="2" key="3">
    <citation type="submission" date="2025-09" db="UniProtKB">
        <authorList>
            <consortium name="Ensembl"/>
        </authorList>
    </citation>
    <scope>IDENTIFICATION</scope>
</reference>
<dbReference type="Pfam" id="PF23733">
    <property type="entry name" value="GRXCR1-2_C"/>
    <property type="match status" value="1"/>
</dbReference>
<dbReference type="Ensembl" id="ENSPNAT00000030632.2">
    <property type="protein sequence ID" value="ENSPNAP00000036296.1"/>
    <property type="gene ID" value="ENSPNAG00000005035.2"/>
</dbReference>
<feature type="compositionally biased region" description="Basic and acidic residues" evidence="1">
    <location>
        <begin position="136"/>
        <end position="162"/>
    </location>
</feature>
<reference evidence="2" key="2">
    <citation type="submission" date="2025-08" db="UniProtKB">
        <authorList>
            <consortium name="Ensembl"/>
        </authorList>
    </citation>
    <scope>IDENTIFICATION</scope>
</reference>
<keyword evidence="3" id="KW-1185">Reference proteome</keyword>
<evidence type="ECO:0000313" key="3">
    <source>
        <dbReference type="Proteomes" id="UP001501920"/>
    </source>
</evidence>
<protein>
    <recommendedName>
        <fullName evidence="4">Glutaredoxin and cysteine rich domain containing 2</fullName>
    </recommendedName>
</protein>
<feature type="region of interest" description="Disordered" evidence="1">
    <location>
        <begin position="133"/>
        <end position="187"/>
    </location>
</feature>
<gene>
    <name evidence="2" type="primary">GRXCR2</name>
</gene>
<name>A0A3B4EM95_PYGNA</name>